<comment type="caution">
    <text evidence="1">The sequence shown here is derived from an EMBL/GenBank/DDBJ whole genome shotgun (WGS) entry which is preliminary data.</text>
</comment>
<reference evidence="1 2" key="1">
    <citation type="journal article" date="2018" name="Sci. Data">
        <title>The draft genome sequence of cork oak.</title>
        <authorList>
            <person name="Ramos A.M."/>
            <person name="Usie A."/>
            <person name="Barbosa P."/>
            <person name="Barros P.M."/>
            <person name="Capote T."/>
            <person name="Chaves I."/>
            <person name="Simoes F."/>
            <person name="Abreu I."/>
            <person name="Carrasquinho I."/>
            <person name="Faro C."/>
            <person name="Guimaraes J.B."/>
            <person name="Mendonca D."/>
            <person name="Nobrega F."/>
            <person name="Rodrigues L."/>
            <person name="Saibo N.J.M."/>
            <person name="Varela M.C."/>
            <person name="Egas C."/>
            <person name="Matos J."/>
            <person name="Miguel C.M."/>
            <person name="Oliveira M.M."/>
            <person name="Ricardo C.P."/>
            <person name="Goncalves S."/>
        </authorList>
    </citation>
    <scope>NUCLEOTIDE SEQUENCE [LARGE SCALE GENOMIC DNA]</scope>
    <source>
        <strain evidence="2">cv. HL8</strain>
    </source>
</reference>
<gene>
    <name evidence="1" type="ORF">CFP56_032490</name>
</gene>
<keyword evidence="2" id="KW-1185">Reference proteome</keyword>
<dbReference type="EMBL" id="PKMF04000556">
    <property type="protein sequence ID" value="KAK7826098.1"/>
    <property type="molecule type" value="Genomic_DNA"/>
</dbReference>
<sequence length="96" mass="10694">MISESPYTVMEDRPMSRAKVTSLTAASASTATSASGSTTATEILPNDDTGIYWFYTSNSEHQFQVPCWAYSRKNKVGNQKRKLIAKASNIRKLRWG</sequence>
<evidence type="ECO:0000313" key="2">
    <source>
        <dbReference type="Proteomes" id="UP000237347"/>
    </source>
</evidence>
<protein>
    <submittedName>
        <fullName evidence="1">Uncharacterized protein</fullName>
    </submittedName>
</protein>
<dbReference type="Proteomes" id="UP000237347">
    <property type="component" value="Unassembled WGS sequence"/>
</dbReference>
<evidence type="ECO:0000313" key="1">
    <source>
        <dbReference type="EMBL" id="KAK7826098.1"/>
    </source>
</evidence>
<proteinExistence type="predicted"/>
<name>A0AAW0JGR0_QUESU</name>
<accession>A0AAW0JGR0</accession>
<organism evidence="1 2">
    <name type="scientific">Quercus suber</name>
    <name type="common">Cork oak</name>
    <dbReference type="NCBI Taxonomy" id="58331"/>
    <lineage>
        <taxon>Eukaryota</taxon>
        <taxon>Viridiplantae</taxon>
        <taxon>Streptophyta</taxon>
        <taxon>Embryophyta</taxon>
        <taxon>Tracheophyta</taxon>
        <taxon>Spermatophyta</taxon>
        <taxon>Magnoliopsida</taxon>
        <taxon>eudicotyledons</taxon>
        <taxon>Gunneridae</taxon>
        <taxon>Pentapetalae</taxon>
        <taxon>rosids</taxon>
        <taxon>fabids</taxon>
        <taxon>Fagales</taxon>
        <taxon>Fagaceae</taxon>
        <taxon>Quercus</taxon>
    </lineage>
</organism>
<dbReference type="AlphaFoldDB" id="A0AAW0JGR0"/>